<evidence type="ECO:0000256" key="8">
    <source>
        <dbReference type="SAM" id="MobiDB-lite"/>
    </source>
</evidence>
<dbReference type="Pfam" id="PF10377">
    <property type="entry name" value="ATG11"/>
    <property type="match status" value="1"/>
</dbReference>
<sequence length="1523" mass="169368">MHIYRAEDGELFQVNKTLQDIERHANLNNFLHNITSVDEEAVLAYLPDGRRLKDDNLRELAGVPDQASRLCNINLPSSFPMLFRLYLHCLDYELEEVLLKLRVEPLLQTEIPIEYENLDKVASIAIKHYDTIIHLANSVRVQHDALRIASTSLDLHVLSISNVFETLAASARRELEKQSVLLHGLEFDLDIISKIRIHSDFLSPAVRRAVEAGEKARTLGDYVSNVKMRQVGEACGRIHSELRKRFGTAEDGIARLSAGANDVRSSFVNSGLVCETELCSKRAQEALEQIDVVKTKGRGENGRANEPELLSDLRQLDKLLRDEVHLISEIKNKSTALCIRSLRHISQLNNDLVSLPNMLSNLQADFRVKTTFTHIERLHKMLYAYGATLVEIVRRKEFSRFFSQRAQMIAEVMAKLSASERKQRQIYRGEVLGQLPFDLKNMDDPVPAMEVTSTGTTIGNYTIERTDLMMLLEEIDKMEQSQIGDPNENFNVNALSETRSRLEKLIIRMDGLEITFDKIAEKTIFSASRLLLPSRQTSEHTDSEFQELVDQFHDLQDAKTEQERQFEDERHGLQGELDQLQAELREAHAHAAREGHLVTDLEDQLVQLQHRHEEMTHKLHETESREKRLLARLEEQRTSVDDAEETRMAHVKIVEQLRQELLLSRNEAQHNKKLEMESSSKLMQVLSTKELISRELEEAIARENQLMEENFKAREEIESLKKQLSQGAEDSEEKLRAQALESDRALRDVIAEADGDRAVLEHQCFELAAKLQRLEQEYEGSQTKEEASRANISGMQEEIQNMSKELDAARQVEQRLRRELNDAKEDLVSFKVRLTRSEQTSKDLLHVATSFRDAQCKAYAAAAQSLTSSSKSTANLADSVVLSKPTTESTPIDTDDIGGALRVLSEFDTNSLVDAVSKLGTIIRKWQKQCKEYRDRAKGKITFRNFAKGDLALFLPTRNSVSKPWAAFNVSFPHYFLSVNKHLAEQLKTREWIVARITSITEQIVNVRDPSTNPYGLSDGIKFYMLQVEDWTQSNSRRKSSPPKSGSETVESHVNAQIDTFNHASSGAVVDADVDPTSLPSPPSQTIEVNSQENTTPFSSNLLENHQRTIPVPVSHDSPSSSPLTRLFVQDTVTSPIEEAVERTSPSPPRAVTPPVAASLVRRSSSPLARVISRVSSPVSGATFTAPAVVHSPSPLRSSTSPSPNSLPNPGTSSESPLRIDVPDIPSESPTSSPHRRSSSLARASSLVSPSKPRHSSPIFSSFPRSRPSSPLASPAHVHAHVISNSPSAARTSLPSPLITSVSLAETSGTAPPVTSAVVESSPVLSVPAQSGSRRSSSSSKPSISSLFSAGRSPLTMTAVGNGSAPKAVATTALSNAVTRQTSLSVHTNQSIQEFPHHQRGDNSVGSSDSLERGMSNLNESSSSLLDRRRTNSTSTTRDSNSRRERTSRGKGVQHSRTMTNHEDRQGSVTGFAGWNFGRRNKKSAGDPEGTESDTSGNANARRGASDILKRYDDILPQERGSR</sequence>
<feature type="region of interest" description="Disordered" evidence="8">
    <location>
        <begin position="1189"/>
        <end position="1275"/>
    </location>
</feature>
<evidence type="ECO:0000256" key="3">
    <source>
        <dbReference type="ARBA" id="ARBA00022927"/>
    </source>
</evidence>
<dbReference type="Proteomes" id="UP001050691">
    <property type="component" value="Unassembled WGS sequence"/>
</dbReference>
<dbReference type="GO" id="GO:0005774">
    <property type="term" value="C:vacuolar membrane"/>
    <property type="evidence" value="ECO:0007669"/>
    <property type="project" value="UniProtKB-SubCell"/>
</dbReference>
<keyword evidence="6" id="KW-0472">Membrane</keyword>
<comment type="caution">
    <text evidence="11">The sequence shown here is derived from an EMBL/GenBank/DDBJ whole genome shotgun (WGS) entry which is preliminary data.</text>
</comment>
<feature type="compositionally biased region" description="Polar residues" evidence="8">
    <location>
        <begin position="1381"/>
        <end position="1393"/>
    </location>
</feature>
<feature type="compositionally biased region" description="Low complexity" evidence="8">
    <location>
        <begin position="1226"/>
        <end position="1275"/>
    </location>
</feature>
<dbReference type="EMBL" id="BPWL01000010">
    <property type="protein sequence ID" value="GJJ14937.1"/>
    <property type="molecule type" value="Genomic_DNA"/>
</dbReference>
<dbReference type="GO" id="GO:0019901">
    <property type="term" value="F:protein kinase binding"/>
    <property type="evidence" value="ECO:0007669"/>
    <property type="project" value="TreeGrafter"/>
</dbReference>
<feature type="region of interest" description="Disordered" evidence="8">
    <location>
        <begin position="1322"/>
        <end position="1346"/>
    </location>
</feature>
<name>A0AAV5AMI8_9AGAM</name>
<comment type="similarity">
    <text evidence="1 6">Belongs to the ATG11 family.</text>
</comment>
<evidence type="ECO:0000256" key="4">
    <source>
        <dbReference type="ARBA" id="ARBA00023006"/>
    </source>
</evidence>
<evidence type="ECO:0000259" key="10">
    <source>
        <dbReference type="Pfam" id="PF10377"/>
    </source>
</evidence>
<dbReference type="GO" id="GO:0061709">
    <property type="term" value="P:reticulophagy"/>
    <property type="evidence" value="ECO:0007669"/>
    <property type="project" value="TreeGrafter"/>
</dbReference>
<dbReference type="GO" id="GO:1903599">
    <property type="term" value="P:positive regulation of autophagy of mitochondrion"/>
    <property type="evidence" value="ECO:0007669"/>
    <property type="project" value="UniProtKB-UniRule"/>
</dbReference>
<keyword evidence="2 6" id="KW-0813">Transport</keyword>
<dbReference type="InterPro" id="IPR040040">
    <property type="entry name" value="ATG11"/>
</dbReference>
<keyword evidence="4 6" id="KW-0072">Autophagy</keyword>
<dbReference type="GO" id="GO:0034045">
    <property type="term" value="C:phagophore assembly site membrane"/>
    <property type="evidence" value="ECO:0007669"/>
    <property type="project" value="UniProtKB-SubCell"/>
</dbReference>
<dbReference type="InterPro" id="IPR019460">
    <property type="entry name" value="Atg11_C"/>
</dbReference>
<feature type="region of interest" description="Disordered" evidence="8">
    <location>
        <begin position="1138"/>
        <end position="1167"/>
    </location>
</feature>
<dbReference type="GO" id="GO:0000422">
    <property type="term" value="P:autophagy of mitochondrion"/>
    <property type="evidence" value="ECO:0007669"/>
    <property type="project" value="TreeGrafter"/>
</dbReference>
<feature type="region of interest" description="Disordered" evidence="8">
    <location>
        <begin position="1381"/>
        <end position="1523"/>
    </location>
</feature>
<dbReference type="GO" id="GO:0000045">
    <property type="term" value="P:autophagosome assembly"/>
    <property type="evidence" value="ECO:0007669"/>
    <property type="project" value="UniProtKB-UniRule"/>
</dbReference>
<evidence type="ECO:0000256" key="5">
    <source>
        <dbReference type="ARBA" id="ARBA00023054"/>
    </source>
</evidence>
<evidence type="ECO:0000313" key="12">
    <source>
        <dbReference type="Proteomes" id="UP001050691"/>
    </source>
</evidence>
<comment type="subcellular location">
    <subcellularLocation>
        <location evidence="6">Preautophagosomal structure membrane</location>
        <topology evidence="6">Peripheral membrane protein</topology>
    </subcellularLocation>
    <subcellularLocation>
        <location evidence="6">Vacuole membrane</location>
        <topology evidence="6">Peripheral membrane protein</topology>
    </subcellularLocation>
    <text evidence="6">During pexophagy, accumulates in the vacuolar membrane region, where the peroxisomes contact the vacuole.</text>
</comment>
<dbReference type="InterPro" id="IPR045326">
    <property type="entry name" value="ATG17-like_dom"/>
</dbReference>
<comment type="subunit">
    <text evidence="6">Homodimer.</text>
</comment>
<dbReference type="PANTHER" id="PTHR13222">
    <property type="entry name" value="RB1-INDUCIBLE COILED-COIL"/>
    <property type="match status" value="1"/>
</dbReference>
<dbReference type="PANTHER" id="PTHR13222:SF1">
    <property type="entry name" value="RB1-INDUCIBLE COILED-COIL PROTEIN 1"/>
    <property type="match status" value="1"/>
</dbReference>
<organism evidence="11 12">
    <name type="scientific">Clathrus columnatus</name>
    <dbReference type="NCBI Taxonomy" id="1419009"/>
    <lineage>
        <taxon>Eukaryota</taxon>
        <taxon>Fungi</taxon>
        <taxon>Dikarya</taxon>
        <taxon>Basidiomycota</taxon>
        <taxon>Agaricomycotina</taxon>
        <taxon>Agaricomycetes</taxon>
        <taxon>Phallomycetidae</taxon>
        <taxon>Phallales</taxon>
        <taxon>Clathraceae</taxon>
        <taxon>Clathrus</taxon>
    </lineage>
</organism>
<proteinExistence type="inferred from homology"/>
<dbReference type="GO" id="GO:1990316">
    <property type="term" value="C:Atg1/ULK1 kinase complex"/>
    <property type="evidence" value="ECO:0007669"/>
    <property type="project" value="TreeGrafter"/>
</dbReference>
<keyword evidence="3 6" id="KW-0653">Protein transport</keyword>
<evidence type="ECO:0000256" key="1">
    <source>
        <dbReference type="ARBA" id="ARBA00009729"/>
    </source>
</evidence>
<protein>
    <recommendedName>
        <fullName evidence="6">Autophagy-related protein 11</fullName>
    </recommendedName>
</protein>
<feature type="domain" description="Autophagy-related protein 11 C-terminal" evidence="10">
    <location>
        <begin position="910"/>
        <end position="1029"/>
    </location>
</feature>
<keyword evidence="6" id="KW-0926">Vacuole</keyword>
<feature type="compositionally biased region" description="Low complexity" evidence="8">
    <location>
        <begin position="1326"/>
        <end position="1346"/>
    </location>
</feature>
<accession>A0AAV5AMI8</accession>
<evidence type="ECO:0000256" key="2">
    <source>
        <dbReference type="ARBA" id="ARBA00022448"/>
    </source>
</evidence>
<feature type="compositionally biased region" description="Low complexity" evidence="8">
    <location>
        <begin position="1416"/>
        <end position="1425"/>
    </location>
</feature>
<dbReference type="GO" id="GO:0034727">
    <property type="term" value="P:piecemeal microautophagy of the nucleus"/>
    <property type="evidence" value="ECO:0007669"/>
    <property type="project" value="TreeGrafter"/>
</dbReference>
<keyword evidence="5 7" id="KW-0175">Coiled coil</keyword>
<feature type="domain" description="Autophagy protein ATG17-like" evidence="9">
    <location>
        <begin position="127"/>
        <end position="431"/>
    </location>
</feature>
<keyword evidence="12" id="KW-1185">Reference proteome</keyword>
<feature type="coiled-coil region" evidence="7">
    <location>
        <begin position="545"/>
        <end position="660"/>
    </location>
</feature>
<comment type="function">
    <text evidence="6">Involved in cytoplasm to vacuole transport (Cvt), pexophagy, mitophagy and nucleophagy. Recruits mitochondria for their selective degradation via autophagy (mitophagy) during starvation. Works as scaffold proteins that recruit ATG proteins to the pre-autophagosome (PAS), the site of vesicle/autophagosome formation. Required for the Cvt vesicles completion.</text>
</comment>
<dbReference type="GO" id="GO:0060090">
    <property type="term" value="F:molecular adaptor activity"/>
    <property type="evidence" value="ECO:0007669"/>
    <property type="project" value="TreeGrafter"/>
</dbReference>
<dbReference type="GO" id="GO:0015031">
    <property type="term" value="P:protein transport"/>
    <property type="evidence" value="ECO:0007669"/>
    <property type="project" value="UniProtKB-KW"/>
</dbReference>
<evidence type="ECO:0000256" key="6">
    <source>
        <dbReference type="RuleBase" id="RU367075"/>
    </source>
</evidence>
<reference evidence="11" key="1">
    <citation type="submission" date="2021-10" db="EMBL/GenBank/DDBJ databases">
        <title>De novo Genome Assembly of Clathrus columnatus (Basidiomycota, Fungi) Using Illumina and Nanopore Sequence Data.</title>
        <authorList>
            <person name="Ogiso-Tanaka E."/>
            <person name="Itagaki H."/>
            <person name="Hosoya T."/>
            <person name="Hosaka K."/>
        </authorList>
    </citation>
    <scope>NUCLEOTIDE SEQUENCE</scope>
    <source>
        <strain evidence="11">MO-923</strain>
    </source>
</reference>
<dbReference type="GO" id="GO:0034517">
    <property type="term" value="P:ribophagy"/>
    <property type="evidence" value="ECO:0007669"/>
    <property type="project" value="TreeGrafter"/>
</dbReference>
<feature type="compositionally biased region" description="Basic and acidic residues" evidence="8">
    <location>
        <begin position="1504"/>
        <end position="1514"/>
    </location>
</feature>
<evidence type="ECO:0000259" key="9">
    <source>
        <dbReference type="Pfam" id="PF04108"/>
    </source>
</evidence>
<dbReference type="Pfam" id="PF04108">
    <property type="entry name" value="ATG17_like"/>
    <property type="match status" value="1"/>
</dbReference>
<gene>
    <name evidence="11" type="ORF">Clacol_009207</name>
</gene>
<feature type="compositionally biased region" description="Low complexity" evidence="8">
    <location>
        <begin position="1192"/>
        <end position="1214"/>
    </location>
</feature>
<evidence type="ECO:0000256" key="7">
    <source>
        <dbReference type="SAM" id="Coils"/>
    </source>
</evidence>
<feature type="coiled-coil region" evidence="7">
    <location>
        <begin position="689"/>
        <end position="833"/>
    </location>
</feature>
<evidence type="ECO:0000313" key="11">
    <source>
        <dbReference type="EMBL" id="GJJ14937.1"/>
    </source>
</evidence>